<dbReference type="InterPro" id="IPR008978">
    <property type="entry name" value="HSP20-like_chaperone"/>
</dbReference>
<keyword evidence="4" id="KW-0346">Stress response</keyword>
<protein>
    <submittedName>
        <fullName evidence="4">Small heat shock protein</fullName>
    </submittedName>
</protein>
<sequence length="150" mass="17122">MTDLARYNPFRGLTRFNPFGRDMDDLLTGFFPTPMSLNPMADLHMPIDITEDDKVYKVRAEMPGFNKEDISVSVNGDQVTISAETKKEKEEKKNGEKIVHRECYCGRQFRSFTLPQAADETNTKARYEDGVLNLELPKKAGDNQKKITVN</sequence>
<dbReference type="PROSITE" id="PS01031">
    <property type="entry name" value="SHSP"/>
    <property type="match status" value="1"/>
</dbReference>
<comment type="similarity">
    <text evidence="1 2">Belongs to the small heat shock protein (HSP20) family.</text>
</comment>
<dbReference type="Proteomes" id="UP000199600">
    <property type="component" value="Unassembled WGS sequence"/>
</dbReference>
<name>A0A1A8XZ85_9RHOO</name>
<dbReference type="InterPro" id="IPR031107">
    <property type="entry name" value="Small_HSP"/>
</dbReference>
<dbReference type="Pfam" id="PF00011">
    <property type="entry name" value="HSP20"/>
    <property type="match status" value="1"/>
</dbReference>
<keyword evidence="5" id="KW-1185">Reference proteome</keyword>
<dbReference type="EMBL" id="FLQY01000334">
    <property type="protein sequence ID" value="SBT10255.1"/>
    <property type="molecule type" value="Genomic_DNA"/>
</dbReference>
<dbReference type="RefSeq" id="WP_186411888.1">
    <property type="nucleotide sequence ID" value="NZ_FLQY01000334.1"/>
</dbReference>
<accession>A0A1A8XZ85</accession>
<feature type="domain" description="SHSP" evidence="3">
    <location>
        <begin position="38"/>
        <end position="150"/>
    </location>
</feature>
<dbReference type="PANTHER" id="PTHR11527">
    <property type="entry name" value="HEAT-SHOCK PROTEIN 20 FAMILY MEMBER"/>
    <property type="match status" value="1"/>
</dbReference>
<evidence type="ECO:0000259" key="3">
    <source>
        <dbReference type="PROSITE" id="PS01031"/>
    </source>
</evidence>
<evidence type="ECO:0000256" key="2">
    <source>
        <dbReference type="RuleBase" id="RU003616"/>
    </source>
</evidence>
<dbReference type="SUPFAM" id="SSF49764">
    <property type="entry name" value="HSP20-like chaperones"/>
    <property type="match status" value="1"/>
</dbReference>
<dbReference type="AlphaFoldDB" id="A0A1A8XZ85"/>
<dbReference type="InterPro" id="IPR002068">
    <property type="entry name" value="A-crystallin/Hsp20_dom"/>
</dbReference>
<gene>
    <name evidence="4" type="ORF">PROAA_40015</name>
</gene>
<dbReference type="CDD" id="cd06464">
    <property type="entry name" value="ACD_sHsps-like"/>
    <property type="match status" value="1"/>
</dbReference>
<reference evidence="4 5" key="1">
    <citation type="submission" date="2016-06" db="EMBL/GenBank/DDBJ databases">
        <authorList>
            <person name="Kjaerup R.B."/>
            <person name="Dalgaard T.S."/>
            <person name="Juul-Madsen H.R."/>
        </authorList>
    </citation>
    <scope>NUCLEOTIDE SEQUENCE [LARGE SCALE GENOMIC DNA]</scope>
    <source>
        <strain evidence="4">2</strain>
    </source>
</reference>
<evidence type="ECO:0000256" key="1">
    <source>
        <dbReference type="PROSITE-ProRule" id="PRU00285"/>
    </source>
</evidence>
<proteinExistence type="inferred from homology"/>
<evidence type="ECO:0000313" key="4">
    <source>
        <dbReference type="EMBL" id="SBT10255.1"/>
    </source>
</evidence>
<dbReference type="Gene3D" id="2.60.40.790">
    <property type="match status" value="1"/>
</dbReference>
<evidence type="ECO:0000313" key="5">
    <source>
        <dbReference type="Proteomes" id="UP000199600"/>
    </source>
</evidence>
<organism evidence="4 5">
    <name type="scientific">Candidatus Propionivibrio aalborgensis</name>
    <dbReference type="NCBI Taxonomy" id="1860101"/>
    <lineage>
        <taxon>Bacteria</taxon>
        <taxon>Pseudomonadati</taxon>
        <taxon>Pseudomonadota</taxon>
        <taxon>Betaproteobacteria</taxon>
        <taxon>Rhodocyclales</taxon>
        <taxon>Rhodocyclaceae</taxon>
        <taxon>Propionivibrio</taxon>
    </lineage>
</organism>